<dbReference type="FunFam" id="2.30.29.170:FF:000004">
    <property type="entry name" value="EF-hand domain containing 2"/>
    <property type="match status" value="1"/>
</dbReference>
<keyword evidence="8" id="KW-1185">Reference proteome</keyword>
<evidence type="ECO:0000256" key="2">
    <source>
        <dbReference type="ARBA" id="ARBA00022490"/>
    </source>
</evidence>
<name>A0A8J5MTB9_HOMAM</name>
<keyword evidence="4" id="KW-0206">Cytoskeleton</keyword>
<keyword evidence="5" id="KW-0966">Cell projection</keyword>
<dbReference type="EMBL" id="JAHLQT010027477">
    <property type="protein sequence ID" value="KAG7162666.1"/>
    <property type="molecule type" value="Genomic_DNA"/>
</dbReference>
<evidence type="ECO:0000256" key="3">
    <source>
        <dbReference type="ARBA" id="ARBA00022737"/>
    </source>
</evidence>
<dbReference type="InterPro" id="IPR040193">
    <property type="entry name" value="EFHC1/EFHC2/EFHB"/>
</dbReference>
<dbReference type="SMART" id="SM00676">
    <property type="entry name" value="DM10"/>
    <property type="match status" value="2"/>
</dbReference>
<sequence length="482" mass="54913">MDGNSVTVAMVTVAGKSGLSLGWKKGAPLVAPTPTPLLSEEDLRDLTRKERQLQFSTRRRSKTPPKFLPDWAVLDKKVLRFRGYFTEHVEGGAAQVYRIRPVVICYYLVDDALYVTEPRTPNSGLDQGRLLSRQRVPHPDGGFWHWTHLNLGMTLSLYGRHFVICDCDPFTKEYLLSEGTQLNNPLPIPTDPYNLLRQSRAESPTRTSDLRPHSAPAVPLRFKGLVLKFDAMVEEVEGRQLRASPAVLLYRPADLTVEMRQPSYFDHTEIKKFSPIILRPVKVPLRDTRRGEEGEVREWLTPRHLIPPTTVTVFGRSQMSQAPVVRPNQTLFHDPSPDLDYYTLRTPQFSATLESPLETECDRSFIFTYHVIDDTLELTELVRPGGLGGRVLSRTRVPKPKVKGDEEGAGRYSGPDFYTLNDFYIGATLDTWGRRYTITGADRYVLNFVRQHEEKVSPQLLSSLVKFFGQEEARKEKTDEQN</sequence>
<accession>A0A8J5MTB9</accession>
<evidence type="ECO:0000313" key="8">
    <source>
        <dbReference type="Proteomes" id="UP000747542"/>
    </source>
</evidence>
<proteinExistence type="predicted"/>
<evidence type="ECO:0000256" key="5">
    <source>
        <dbReference type="ARBA" id="ARBA00023273"/>
    </source>
</evidence>
<dbReference type="GO" id="GO:0005930">
    <property type="term" value="C:axoneme"/>
    <property type="evidence" value="ECO:0007669"/>
    <property type="project" value="UniProtKB-SubCell"/>
</dbReference>
<feature type="domain" description="DM10" evidence="6">
    <location>
        <begin position="75"/>
        <end position="179"/>
    </location>
</feature>
<protein>
    <submittedName>
        <fullName evidence="7">EF-hand domain-containing protein 1-like</fullName>
    </submittedName>
</protein>
<keyword evidence="3" id="KW-0677">Repeat</keyword>
<dbReference type="AlphaFoldDB" id="A0A8J5MTB9"/>
<feature type="domain" description="DM10" evidence="6">
    <location>
        <begin position="343"/>
        <end position="453"/>
    </location>
</feature>
<comment type="subcellular location">
    <subcellularLocation>
        <location evidence="1">Cytoplasm</location>
        <location evidence="1">Cytoskeleton</location>
        <location evidence="1">Cilium axoneme</location>
    </subcellularLocation>
</comment>
<evidence type="ECO:0000256" key="1">
    <source>
        <dbReference type="ARBA" id="ARBA00004430"/>
    </source>
</evidence>
<dbReference type="PANTHER" id="PTHR12086">
    <property type="entry name" value="EF-HAND DOMAIN C-TERMINAL CONTAINING PROTEIN"/>
    <property type="match status" value="1"/>
</dbReference>
<organism evidence="7 8">
    <name type="scientific">Homarus americanus</name>
    <name type="common">American lobster</name>
    <dbReference type="NCBI Taxonomy" id="6706"/>
    <lineage>
        <taxon>Eukaryota</taxon>
        <taxon>Metazoa</taxon>
        <taxon>Ecdysozoa</taxon>
        <taxon>Arthropoda</taxon>
        <taxon>Crustacea</taxon>
        <taxon>Multicrustacea</taxon>
        <taxon>Malacostraca</taxon>
        <taxon>Eumalacostraca</taxon>
        <taxon>Eucarida</taxon>
        <taxon>Decapoda</taxon>
        <taxon>Pleocyemata</taxon>
        <taxon>Astacidea</taxon>
        <taxon>Nephropoidea</taxon>
        <taxon>Nephropidae</taxon>
        <taxon>Homarus</taxon>
    </lineage>
</organism>
<dbReference type="Pfam" id="PF06565">
    <property type="entry name" value="DM10_dom"/>
    <property type="match status" value="2"/>
</dbReference>
<evidence type="ECO:0000313" key="7">
    <source>
        <dbReference type="EMBL" id="KAG7162666.1"/>
    </source>
</evidence>
<dbReference type="Proteomes" id="UP000747542">
    <property type="component" value="Unassembled WGS sequence"/>
</dbReference>
<keyword evidence="2" id="KW-0963">Cytoplasm</keyword>
<evidence type="ECO:0000259" key="6">
    <source>
        <dbReference type="PROSITE" id="PS51336"/>
    </source>
</evidence>
<gene>
    <name evidence="7" type="primary">EFHC1-L</name>
    <name evidence="7" type="ORF">Hamer_G019387</name>
</gene>
<evidence type="ECO:0000256" key="4">
    <source>
        <dbReference type="ARBA" id="ARBA00023212"/>
    </source>
</evidence>
<reference evidence="7" key="1">
    <citation type="journal article" date="2021" name="Sci. Adv.">
        <title>The American lobster genome reveals insights on longevity, neural, and immune adaptations.</title>
        <authorList>
            <person name="Polinski J.M."/>
            <person name="Zimin A.V."/>
            <person name="Clark K.F."/>
            <person name="Kohn A.B."/>
            <person name="Sadowski N."/>
            <person name="Timp W."/>
            <person name="Ptitsyn A."/>
            <person name="Khanna P."/>
            <person name="Romanova D.Y."/>
            <person name="Williams P."/>
            <person name="Greenwood S.J."/>
            <person name="Moroz L.L."/>
            <person name="Walt D.R."/>
            <person name="Bodnar A.G."/>
        </authorList>
    </citation>
    <scope>NUCLEOTIDE SEQUENCE</scope>
    <source>
        <strain evidence="7">GMGI-L3</strain>
    </source>
</reference>
<dbReference type="InterPro" id="IPR006602">
    <property type="entry name" value="DM10_dom"/>
</dbReference>
<comment type="caution">
    <text evidence="7">The sequence shown here is derived from an EMBL/GenBank/DDBJ whole genome shotgun (WGS) entry which is preliminary data.</text>
</comment>
<dbReference type="PROSITE" id="PS51336">
    <property type="entry name" value="DM10"/>
    <property type="match status" value="2"/>
</dbReference>
<dbReference type="Gene3D" id="2.30.29.170">
    <property type="match status" value="2"/>
</dbReference>